<dbReference type="EC" id="6.2.1.1" evidence="2"/>
<dbReference type="Proteomes" id="UP000551353">
    <property type="component" value="Unassembled WGS sequence"/>
</dbReference>
<dbReference type="SUPFAM" id="SSF56801">
    <property type="entry name" value="Acetyl-CoA synthetase-like"/>
    <property type="match status" value="1"/>
</dbReference>
<reference evidence="2 3" key="1">
    <citation type="submission" date="2020-08" db="EMBL/GenBank/DDBJ databases">
        <title>Genomic Encyclopedia of Type Strains, Phase IV (KMG-V): Genome sequencing to study the core and pangenomes of soil and plant-associated prokaryotes.</title>
        <authorList>
            <person name="Whitman W."/>
        </authorList>
    </citation>
    <scope>NUCLEOTIDE SEQUENCE [LARGE SCALE GENOMIC DNA]</scope>
    <source>
        <strain evidence="2 3">SEMIA 4087</strain>
    </source>
</reference>
<name>A0ABR6ISY8_9HYPH</name>
<dbReference type="InterPro" id="IPR042099">
    <property type="entry name" value="ANL_N_sf"/>
</dbReference>
<proteinExistence type="predicted"/>
<comment type="caution">
    <text evidence="2">The sequence shown here is derived from an EMBL/GenBank/DDBJ whole genome shotgun (WGS) entry which is preliminary data.</text>
</comment>
<feature type="domain" description="Acetyl-coenzyme A synthetase N-terminal" evidence="1">
    <location>
        <begin position="23"/>
        <end position="79"/>
    </location>
</feature>
<evidence type="ECO:0000313" key="2">
    <source>
        <dbReference type="EMBL" id="MBB4230703.1"/>
    </source>
</evidence>
<keyword evidence="2" id="KW-0436">Ligase</keyword>
<keyword evidence="3" id="KW-1185">Reference proteome</keyword>
<accession>A0ABR6ISY8</accession>
<dbReference type="Pfam" id="PF16177">
    <property type="entry name" value="ACAS_N"/>
    <property type="match status" value="1"/>
</dbReference>
<evidence type="ECO:0000313" key="3">
    <source>
        <dbReference type="Proteomes" id="UP000551353"/>
    </source>
</evidence>
<dbReference type="Gene3D" id="3.40.50.12780">
    <property type="entry name" value="N-terminal domain of ligase-like"/>
    <property type="match status" value="1"/>
</dbReference>
<organism evidence="2 3">
    <name type="scientific">Rhizobium mongolense</name>
    <dbReference type="NCBI Taxonomy" id="57676"/>
    <lineage>
        <taxon>Bacteria</taxon>
        <taxon>Pseudomonadati</taxon>
        <taxon>Pseudomonadota</taxon>
        <taxon>Alphaproteobacteria</taxon>
        <taxon>Hyphomicrobiales</taxon>
        <taxon>Rhizobiaceae</taxon>
        <taxon>Rhizobium/Agrobacterium group</taxon>
        <taxon>Rhizobium</taxon>
    </lineage>
</organism>
<dbReference type="PANTHER" id="PTHR24095:SF14">
    <property type="entry name" value="ACETYL-COENZYME A SYNTHETASE 1"/>
    <property type="match status" value="1"/>
</dbReference>
<dbReference type="PANTHER" id="PTHR24095">
    <property type="entry name" value="ACETYL-COENZYME A SYNTHETASE"/>
    <property type="match status" value="1"/>
</dbReference>
<evidence type="ECO:0000259" key="1">
    <source>
        <dbReference type="Pfam" id="PF16177"/>
    </source>
</evidence>
<dbReference type="EMBL" id="JACIFX010000005">
    <property type="protein sequence ID" value="MBB4230703.1"/>
    <property type="molecule type" value="Genomic_DNA"/>
</dbReference>
<dbReference type="GO" id="GO:0003987">
    <property type="term" value="F:acetate-CoA ligase activity"/>
    <property type="evidence" value="ECO:0007669"/>
    <property type="project" value="UniProtKB-EC"/>
</dbReference>
<sequence length="109" mass="12779">MASHRYPVLESVKTRTLVDNEAYLEWYRESVENPDAFWAEHGKRIDWSKPFTKVKNASFEGNVSIKWFEDGETNVSHNCIDRHLKDHGDQVAIIWEGDDPSLHMKITYN</sequence>
<dbReference type="InterPro" id="IPR032387">
    <property type="entry name" value="ACAS_N"/>
</dbReference>
<gene>
    <name evidence="2" type="ORF">GGD56_004556</name>
</gene>
<protein>
    <submittedName>
        <fullName evidence="2">Acetyl-CoA synthetase</fullName>
        <ecNumber evidence="2">6.2.1.1</ecNumber>
    </submittedName>
</protein>